<dbReference type="Gene3D" id="3.40.250.10">
    <property type="entry name" value="Rhodanese-like domain"/>
    <property type="match status" value="1"/>
</dbReference>
<dbReference type="GO" id="GO:0030791">
    <property type="term" value="F:arsenite methyltransferase activity"/>
    <property type="evidence" value="ECO:0007669"/>
    <property type="project" value="UniProtKB-EC"/>
</dbReference>
<comment type="similarity">
    <text evidence="3">Belongs to the methyltransferase superfamily. Arsenite methyltransferase family.</text>
</comment>
<sequence length="431" mass="46241">MADDHTPNALTSPEDIIGVVNAAYSAKAKEGVAASCKSLWIYEELSSVPEGAHMGLSCGNPVATASIKEGETVVDLGSGGGIDIFLAAEKVGPTGQAIGLDMSNDMIDLARKNAAKKGLKPPQVAFVNALLTEPLPIESDSVDCVLSNCVVNLLPYDGKANLLKEVHRILKPGGRIVLDDILAKKHLPDNIKNDLASYVGCIGGAIQVEEYKALLKEAGLTNTLFVDTKNDLSVYYQGSRDAASCCAPAASSCCTPAPPAFIAFSQSGTDIYNLIASYQIYALKDGTPTAEPSKVLSRWWDAYPATQSSPPSITAEELITLKRDPASASDFAIIDVRKGDHAGGHVRGSHNWFAQSFYDDLPAFYEKFKDTPKVIFYCQSSNGRGPRSAAWYQDYLNSIGDDQKSAAFVLKGGIKNWLANFKEEKDLIDFD</sequence>
<proteinExistence type="inferred from homology"/>
<organism evidence="10 11">
    <name type="scientific">Gymnopilus junonius</name>
    <name type="common">Spectacular rustgill mushroom</name>
    <name type="synonym">Gymnopilus spectabilis subsp. junonius</name>
    <dbReference type="NCBI Taxonomy" id="109634"/>
    <lineage>
        <taxon>Eukaryota</taxon>
        <taxon>Fungi</taxon>
        <taxon>Dikarya</taxon>
        <taxon>Basidiomycota</taxon>
        <taxon>Agaricomycotina</taxon>
        <taxon>Agaricomycetes</taxon>
        <taxon>Agaricomycetidae</taxon>
        <taxon>Agaricales</taxon>
        <taxon>Agaricineae</taxon>
        <taxon>Hymenogastraceae</taxon>
        <taxon>Gymnopilus</taxon>
    </lineage>
</organism>
<dbReference type="SMART" id="SM00450">
    <property type="entry name" value="RHOD"/>
    <property type="match status" value="1"/>
</dbReference>
<evidence type="ECO:0000313" key="11">
    <source>
        <dbReference type="Proteomes" id="UP000724874"/>
    </source>
</evidence>
<gene>
    <name evidence="10" type="ORF">CPB84DRAFT_1765104</name>
</gene>
<evidence type="ECO:0000256" key="7">
    <source>
        <dbReference type="ARBA" id="ARBA00047943"/>
    </source>
</evidence>
<dbReference type="CDD" id="cd02440">
    <property type="entry name" value="AdoMet_MTases"/>
    <property type="match status" value="1"/>
</dbReference>
<dbReference type="PANTHER" id="PTHR43675">
    <property type="entry name" value="ARSENITE METHYLTRANSFERASE"/>
    <property type="match status" value="1"/>
</dbReference>
<comment type="caution">
    <text evidence="10">The sequence shown here is derived from an EMBL/GenBank/DDBJ whole genome shotgun (WGS) entry which is preliminary data.</text>
</comment>
<dbReference type="SUPFAM" id="SSF52821">
    <property type="entry name" value="Rhodanese/Cell cycle control phosphatase"/>
    <property type="match status" value="1"/>
</dbReference>
<evidence type="ECO:0000256" key="1">
    <source>
        <dbReference type="ARBA" id="ARBA00022679"/>
    </source>
</evidence>
<keyword evidence="11" id="KW-1185">Reference proteome</keyword>
<name>A0A9P5NYE6_GYMJU</name>
<dbReference type="InterPro" id="IPR029063">
    <property type="entry name" value="SAM-dependent_MTases_sf"/>
</dbReference>
<evidence type="ECO:0000256" key="8">
    <source>
        <dbReference type="ARBA" id="ARBA00048428"/>
    </source>
</evidence>
<comment type="catalytic activity">
    <reaction evidence="6">
        <text>arsenic triglutathione + [thioredoxin]-dithiol + S-adenosyl-L-methionine + 2 H2O = methylarsonous acid + [thioredoxin]-disulfide + 3 glutathione + S-adenosyl-L-homocysteine + H(+)</text>
        <dbReference type="Rhea" id="RHEA:69460"/>
        <dbReference type="Rhea" id="RHEA-COMP:10698"/>
        <dbReference type="Rhea" id="RHEA-COMP:10700"/>
        <dbReference type="ChEBI" id="CHEBI:15377"/>
        <dbReference type="ChEBI" id="CHEBI:15378"/>
        <dbReference type="ChEBI" id="CHEBI:17826"/>
        <dbReference type="ChEBI" id="CHEBI:29950"/>
        <dbReference type="ChEBI" id="CHEBI:50058"/>
        <dbReference type="ChEBI" id="CHEBI:57856"/>
        <dbReference type="ChEBI" id="CHEBI:57925"/>
        <dbReference type="ChEBI" id="CHEBI:59789"/>
        <dbReference type="ChEBI" id="CHEBI:183640"/>
        <dbReference type="EC" id="2.1.1.137"/>
    </reaction>
</comment>
<comment type="catalytic activity">
    <reaction evidence="7">
        <text>arsenic triglutathione + 2 [thioredoxin]-dithiol + 2 S-adenosyl-L-methionine + H2O = dimethylarsinous acid + 2 [thioredoxin]-disulfide + 3 glutathione + 2 S-adenosyl-L-homocysteine + 2 H(+)</text>
        <dbReference type="Rhea" id="RHEA:69464"/>
        <dbReference type="Rhea" id="RHEA-COMP:10698"/>
        <dbReference type="Rhea" id="RHEA-COMP:10700"/>
        <dbReference type="ChEBI" id="CHEBI:15377"/>
        <dbReference type="ChEBI" id="CHEBI:15378"/>
        <dbReference type="ChEBI" id="CHEBI:23808"/>
        <dbReference type="ChEBI" id="CHEBI:29950"/>
        <dbReference type="ChEBI" id="CHEBI:50058"/>
        <dbReference type="ChEBI" id="CHEBI:57856"/>
        <dbReference type="ChEBI" id="CHEBI:57925"/>
        <dbReference type="ChEBI" id="CHEBI:59789"/>
        <dbReference type="ChEBI" id="CHEBI:183640"/>
        <dbReference type="EC" id="2.1.1.137"/>
    </reaction>
</comment>
<dbReference type="OrthoDB" id="8300214at2759"/>
<dbReference type="Pfam" id="PF13847">
    <property type="entry name" value="Methyltransf_31"/>
    <property type="match status" value="1"/>
</dbReference>
<dbReference type="InterPro" id="IPR025714">
    <property type="entry name" value="Methyltranfer_dom"/>
</dbReference>
<comment type="catalytic activity">
    <reaction evidence="8">
        <text>arsenic triglutathione + 3 [thioredoxin]-dithiol + 3 S-adenosyl-L-methionine = trimethylarsine + 3 [thioredoxin]-disulfide + 3 glutathione + 3 S-adenosyl-L-homocysteine + 3 H(+)</text>
        <dbReference type="Rhea" id="RHEA:69432"/>
        <dbReference type="Rhea" id="RHEA-COMP:10698"/>
        <dbReference type="Rhea" id="RHEA-COMP:10700"/>
        <dbReference type="ChEBI" id="CHEBI:15378"/>
        <dbReference type="ChEBI" id="CHEBI:27130"/>
        <dbReference type="ChEBI" id="CHEBI:29950"/>
        <dbReference type="ChEBI" id="CHEBI:50058"/>
        <dbReference type="ChEBI" id="CHEBI:57856"/>
        <dbReference type="ChEBI" id="CHEBI:57925"/>
        <dbReference type="ChEBI" id="CHEBI:59789"/>
        <dbReference type="ChEBI" id="CHEBI:183640"/>
        <dbReference type="EC" id="2.1.1.137"/>
    </reaction>
</comment>
<reference evidence="10" key="1">
    <citation type="submission" date="2020-11" db="EMBL/GenBank/DDBJ databases">
        <authorList>
            <consortium name="DOE Joint Genome Institute"/>
            <person name="Ahrendt S."/>
            <person name="Riley R."/>
            <person name="Andreopoulos W."/>
            <person name="LaButti K."/>
            <person name="Pangilinan J."/>
            <person name="Ruiz-duenas F.J."/>
            <person name="Barrasa J.M."/>
            <person name="Sanchez-Garcia M."/>
            <person name="Camarero S."/>
            <person name="Miyauchi S."/>
            <person name="Serrano A."/>
            <person name="Linde D."/>
            <person name="Babiker R."/>
            <person name="Drula E."/>
            <person name="Ayuso-Fernandez I."/>
            <person name="Pacheco R."/>
            <person name="Padilla G."/>
            <person name="Ferreira P."/>
            <person name="Barriuso J."/>
            <person name="Kellner H."/>
            <person name="Castanera R."/>
            <person name="Alfaro M."/>
            <person name="Ramirez L."/>
            <person name="Pisabarro A.G."/>
            <person name="Kuo A."/>
            <person name="Tritt A."/>
            <person name="Lipzen A."/>
            <person name="He G."/>
            <person name="Yan M."/>
            <person name="Ng V."/>
            <person name="Cullen D."/>
            <person name="Martin F."/>
            <person name="Rosso M.-N."/>
            <person name="Henrissat B."/>
            <person name="Hibbett D."/>
            <person name="Martinez A.T."/>
            <person name="Grigoriev I.V."/>
        </authorList>
    </citation>
    <scope>NUCLEOTIDE SEQUENCE</scope>
    <source>
        <strain evidence="10">AH 44721</strain>
    </source>
</reference>
<evidence type="ECO:0000256" key="4">
    <source>
        <dbReference type="ARBA" id="ARBA00034521"/>
    </source>
</evidence>
<dbReference type="InterPro" id="IPR001763">
    <property type="entry name" value="Rhodanese-like_dom"/>
</dbReference>
<keyword evidence="1" id="KW-0808">Transferase</keyword>
<dbReference type="Proteomes" id="UP000724874">
    <property type="component" value="Unassembled WGS sequence"/>
</dbReference>
<feature type="domain" description="Rhodanese" evidence="9">
    <location>
        <begin position="327"/>
        <end position="426"/>
    </location>
</feature>
<dbReference type="SUPFAM" id="SSF53335">
    <property type="entry name" value="S-adenosyl-L-methionine-dependent methyltransferases"/>
    <property type="match status" value="1"/>
</dbReference>
<evidence type="ECO:0000256" key="6">
    <source>
        <dbReference type="ARBA" id="ARBA00047941"/>
    </source>
</evidence>
<evidence type="ECO:0000256" key="5">
    <source>
        <dbReference type="ARBA" id="ARBA00034545"/>
    </source>
</evidence>
<accession>A0A9P5NYE6</accession>
<keyword evidence="2" id="KW-0949">S-adenosyl-L-methionine</keyword>
<protein>
    <recommendedName>
        <fullName evidence="5">Arsenite methyltransferase</fullName>
        <ecNumber evidence="4">2.1.1.137</ecNumber>
    </recommendedName>
</protein>
<evidence type="ECO:0000256" key="2">
    <source>
        <dbReference type="ARBA" id="ARBA00022691"/>
    </source>
</evidence>
<dbReference type="EC" id="2.1.1.137" evidence="4"/>
<dbReference type="Gene3D" id="3.40.50.150">
    <property type="entry name" value="Vaccinia Virus protein VP39"/>
    <property type="match status" value="1"/>
</dbReference>
<dbReference type="EMBL" id="JADNYJ010000008">
    <property type="protein sequence ID" value="KAF8909647.1"/>
    <property type="molecule type" value="Genomic_DNA"/>
</dbReference>
<dbReference type="InterPro" id="IPR026669">
    <property type="entry name" value="Arsenite_MeTrfase-like"/>
</dbReference>
<evidence type="ECO:0000313" key="10">
    <source>
        <dbReference type="EMBL" id="KAF8909647.1"/>
    </source>
</evidence>
<evidence type="ECO:0000256" key="3">
    <source>
        <dbReference type="ARBA" id="ARBA00034487"/>
    </source>
</evidence>
<dbReference type="Pfam" id="PF00581">
    <property type="entry name" value="Rhodanese"/>
    <property type="match status" value="1"/>
</dbReference>
<dbReference type="PROSITE" id="PS50206">
    <property type="entry name" value="RHODANESE_3"/>
    <property type="match status" value="1"/>
</dbReference>
<dbReference type="AlphaFoldDB" id="A0A9P5NYE6"/>
<evidence type="ECO:0000259" key="9">
    <source>
        <dbReference type="PROSITE" id="PS50206"/>
    </source>
</evidence>
<dbReference type="PANTHER" id="PTHR43675:SF8">
    <property type="entry name" value="ARSENITE METHYLTRANSFERASE"/>
    <property type="match status" value="1"/>
</dbReference>
<dbReference type="InterPro" id="IPR036873">
    <property type="entry name" value="Rhodanese-like_dom_sf"/>
</dbReference>